<dbReference type="Proteomes" id="UP001246690">
    <property type="component" value="Chromosome"/>
</dbReference>
<evidence type="ECO:0000313" key="2">
    <source>
        <dbReference type="EMBL" id="WMY75887.1"/>
    </source>
</evidence>
<sequence>MINLNKILLFLLTFEIIFGGGGRMFEPLGIFPVRYLLFALALALFVFNVITKLSKTTPRNLFLVSSVLFLPLYGVIVGVMVGNSLTDILFDLQPYIYTLVILFLCFNDMSIRKYALYIFLKTTKYYAIIASCVYIAYIILLRVGVINFGYVYSILSTSSEFFFRPGGAFFAKSFFFIGVGAIIFFSEKKNYLFLLCMMALFLTETRGVFLFTGVAALIVSCRINSFIKNFSLVSIAIIACVALLIIVGGRAGDSDSVRLNDFYYIVKGMTSTSLIFGEGFGSAILGRGRIEVVPLELLYKTGAIGIFLSMLPLLVVIYKGIVKSSRIEDLQVSCILIFAAGVSLTNPFLYTPMGIYIIGIAILSLEVYRPVANFNKNNLTISDNR</sequence>
<dbReference type="RefSeq" id="WP_309878321.1">
    <property type="nucleotide sequence ID" value="NZ_CP133838.1"/>
</dbReference>
<feature type="transmembrane region" description="Helical" evidence="1">
    <location>
        <begin position="31"/>
        <end position="50"/>
    </location>
</feature>
<feature type="transmembrane region" description="Helical" evidence="1">
    <location>
        <begin position="262"/>
        <end position="285"/>
    </location>
</feature>
<evidence type="ECO:0000313" key="3">
    <source>
        <dbReference type="Proteomes" id="UP001246690"/>
    </source>
</evidence>
<gene>
    <name evidence="2" type="ORF">RHD99_08090</name>
</gene>
<feature type="transmembrane region" description="Helical" evidence="1">
    <location>
        <begin position="126"/>
        <end position="150"/>
    </location>
</feature>
<feature type="transmembrane region" description="Helical" evidence="1">
    <location>
        <begin position="62"/>
        <end position="82"/>
    </location>
</feature>
<keyword evidence="1" id="KW-0472">Membrane</keyword>
<keyword evidence="3" id="KW-1185">Reference proteome</keyword>
<accession>A0ABY9SEG4</accession>
<keyword evidence="1" id="KW-1133">Transmembrane helix</keyword>
<feature type="transmembrane region" description="Helical" evidence="1">
    <location>
        <begin position="297"/>
        <end position="318"/>
    </location>
</feature>
<feature type="transmembrane region" description="Helical" evidence="1">
    <location>
        <begin position="162"/>
        <end position="185"/>
    </location>
</feature>
<feature type="transmembrane region" description="Helical" evidence="1">
    <location>
        <begin position="192"/>
        <end position="218"/>
    </location>
</feature>
<feature type="transmembrane region" description="Helical" evidence="1">
    <location>
        <begin position="88"/>
        <end position="106"/>
    </location>
</feature>
<feature type="transmembrane region" description="Helical" evidence="1">
    <location>
        <begin position="330"/>
        <end position="349"/>
    </location>
</feature>
<dbReference type="EMBL" id="CP133838">
    <property type="protein sequence ID" value="WMY75887.1"/>
    <property type="molecule type" value="Genomic_DNA"/>
</dbReference>
<protein>
    <submittedName>
        <fullName evidence="2">Oligosaccharide repeat unit polymerase</fullName>
    </submittedName>
</protein>
<feature type="transmembrane region" description="Helical" evidence="1">
    <location>
        <begin position="7"/>
        <end position="25"/>
    </location>
</feature>
<keyword evidence="1" id="KW-0812">Transmembrane</keyword>
<name>A0ABY9SEG4_9ENTR</name>
<feature type="transmembrane region" description="Helical" evidence="1">
    <location>
        <begin position="230"/>
        <end position="250"/>
    </location>
</feature>
<proteinExistence type="predicted"/>
<evidence type="ECO:0000256" key="1">
    <source>
        <dbReference type="SAM" id="Phobius"/>
    </source>
</evidence>
<organism evidence="2 3">
    <name type="scientific">Buttiauxella selenatireducens</name>
    <dbReference type="NCBI Taxonomy" id="3073902"/>
    <lineage>
        <taxon>Bacteria</taxon>
        <taxon>Pseudomonadati</taxon>
        <taxon>Pseudomonadota</taxon>
        <taxon>Gammaproteobacteria</taxon>
        <taxon>Enterobacterales</taxon>
        <taxon>Enterobacteriaceae</taxon>
        <taxon>Buttiauxella</taxon>
    </lineage>
</organism>
<reference evidence="2 3" key="1">
    <citation type="submission" date="2023-09" db="EMBL/GenBank/DDBJ databases">
        <title>Buttiauxella selenatireducens sp. nov., isolated from the rhizosphere of Cardamine hupingshanesis.</title>
        <authorList>
            <person name="Zhang S."/>
            <person name="Xu Z."/>
            <person name="Wang H."/>
            <person name="Guo Y."/>
        </authorList>
    </citation>
    <scope>NUCLEOTIDE SEQUENCE [LARGE SCALE GENOMIC DNA]</scope>
    <source>
        <strain evidence="2 3">R73</strain>
    </source>
</reference>